<gene>
    <name evidence="1" type="ORF">P8935_12120</name>
</gene>
<dbReference type="EMBL" id="CP121196">
    <property type="protein sequence ID" value="XBH20040.1"/>
    <property type="molecule type" value="Genomic_DNA"/>
</dbReference>
<accession>A0AAU7DRV6</accession>
<evidence type="ECO:0000313" key="1">
    <source>
        <dbReference type="EMBL" id="XBH20040.1"/>
    </source>
</evidence>
<dbReference type="RefSeq" id="WP_348265264.1">
    <property type="nucleotide sequence ID" value="NZ_CP121196.1"/>
</dbReference>
<sequence>MYGSSIGHSFRLLTSGIFALVLSASAVGQTVRPVISELGNPAKGRVEYVNDGLTPLNVVLEAKSFTVSENGELSYRPLDPAIHLKLSATSFRIQPQQTYYVFYEASAPPSPTWFVIYASFTGFAFRTAQGMNVRLQLPHTVYLLPKQRAEKADVRVVRAELDAHDNKVLLEVENTGDNFGRVMQTQLMSGKKKLEAPGFPIFPHSRRVLEVPLDAKSEGDIVPTEVSFQFDNFKIEGKLQVKTNSNLELASGLPSVTEGTGEKP</sequence>
<dbReference type="AlphaFoldDB" id="A0AAU7DRV6"/>
<evidence type="ECO:0008006" key="2">
    <source>
        <dbReference type="Google" id="ProtNLM"/>
    </source>
</evidence>
<reference evidence="1" key="1">
    <citation type="submission" date="2023-03" db="EMBL/GenBank/DDBJ databases">
        <title>Edaphobacter sp.</title>
        <authorList>
            <person name="Huber K.J."/>
            <person name="Papendorf J."/>
            <person name="Pilke C."/>
            <person name="Bunk B."/>
            <person name="Sproeer C."/>
            <person name="Pester M."/>
        </authorList>
    </citation>
    <scope>NUCLEOTIDE SEQUENCE</scope>
    <source>
        <strain evidence="1">DSM 110680</strain>
    </source>
</reference>
<protein>
    <recommendedName>
        <fullName evidence="2">Pili assembly chaperone N-terminal domain-containing protein</fullName>
    </recommendedName>
</protein>
<organism evidence="1">
    <name type="scientific">Telmatobacter sp. DSM 110680</name>
    <dbReference type="NCBI Taxonomy" id="3036704"/>
    <lineage>
        <taxon>Bacteria</taxon>
        <taxon>Pseudomonadati</taxon>
        <taxon>Acidobacteriota</taxon>
        <taxon>Terriglobia</taxon>
        <taxon>Terriglobales</taxon>
        <taxon>Acidobacteriaceae</taxon>
        <taxon>Telmatobacter</taxon>
    </lineage>
</organism>
<proteinExistence type="predicted"/>
<name>A0AAU7DRV6_9BACT</name>